<feature type="region of interest" description="Disordered" evidence="1">
    <location>
        <begin position="133"/>
        <end position="188"/>
    </location>
</feature>
<name>A0A7G6X469_9ACTN</name>
<dbReference type="EMBL" id="CP043661">
    <property type="protein sequence ID" value="QNE21034.1"/>
    <property type="molecule type" value="Genomic_DNA"/>
</dbReference>
<dbReference type="Proteomes" id="UP000515563">
    <property type="component" value="Chromosome"/>
</dbReference>
<protein>
    <submittedName>
        <fullName evidence="2">Uncharacterized protein</fullName>
    </submittedName>
</protein>
<dbReference type="RefSeq" id="WP_185443439.1">
    <property type="nucleotide sequence ID" value="NZ_CP043661.1"/>
</dbReference>
<organism evidence="2 3">
    <name type="scientific">Kribbella qitaiheensis</name>
    <dbReference type="NCBI Taxonomy" id="1544730"/>
    <lineage>
        <taxon>Bacteria</taxon>
        <taxon>Bacillati</taxon>
        <taxon>Actinomycetota</taxon>
        <taxon>Actinomycetes</taxon>
        <taxon>Propionibacteriales</taxon>
        <taxon>Kribbellaceae</taxon>
        <taxon>Kribbella</taxon>
    </lineage>
</organism>
<sequence length="188" mass="20771">MSDTRTLRRHRPTAALSPAPSVARSVRPQICPADVEAALLDHYPDLVRLAYANLPPNLSRHRNVLAAHGVVQRALPDHRHLERQLAGATDAAAFVRNLVLQAAIKQADARTPLRLQPRAWAIRLLALTRAPESDDFDPCSLRAGSPNRAEPAQRLRPQRRDRRDLPTGARCPGLPRYPQVNRAAAQSA</sequence>
<dbReference type="KEGG" id="kqi:F1D05_27900"/>
<reference evidence="3" key="1">
    <citation type="submission" date="2019-09" db="EMBL/GenBank/DDBJ databases">
        <title>Antimicrobial potential of Antarctic Bacteria.</title>
        <authorList>
            <person name="Benaud N."/>
            <person name="Edwards R.J."/>
            <person name="Ferrari B.C."/>
        </authorList>
    </citation>
    <scope>NUCLEOTIDE SEQUENCE [LARGE SCALE GENOMIC DNA]</scope>
    <source>
        <strain evidence="3">SPB151</strain>
    </source>
</reference>
<gene>
    <name evidence="2" type="ORF">F1D05_27900</name>
</gene>
<proteinExistence type="predicted"/>
<evidence type="ECO:0000313" key="2">
    <source>
        <dbReference type="EMBL" id="QNE21034.1"/>
    </source>
</evidence>
<dbReference type="AlphaFoldDB" id="A0A7G6X469"/>
<accession>A0A7G6X469</accession>
<feature type="region of interest" description="Disordered" evidence="1">
    <location>
        <begin position="1"/>
        <end position="22"/>
    </location>
</feature>
<keyword evidence="3" id="KW-1185">Reference proteome</keyword>
<evidence type="ECO:0000313" key="3">
    <source>
        <dbReference type="Proteomes" id="UP000515563"/>
    </source>
</evidence>
<evidence type="ECO:0000256" key="1">
    <source>
        <dbReference type="SAM" id="MobiDB-lite"/>
    </source>
</evidence>
<reference evidence="2 3" key="2">
    <citation type="journal article" date="2020" name="Microbiol. Resour. Announc.">
        <title>Antarctic desert soil bacteria exhibit high novel natural product potential, evaluated through long-read genome sequencing and comparative genomics.</title>
        <authorList>
            <person name="Benaud N."/>
            <person name="Edwards R.J."/>
            <person name="Amos T.G."/>
            <person name="D'Agostino P.M."/>
            <person name="Gutierrez-Chavez C."/>
            <person name="Montgomery K."/>
            <person name="Nicetic I."/>
            <person name="Ferrari B.C."/>
        </authorList>
    </citation>
    <scope>NUCLEOTIDE SEQUENCE [LARGE SCALE GENOMIC DNA]</scope>
    <source>
        <strain evidence="2 3">SPB151</strain>
    </source>
</reference>